<dbReference type="Proteomes" id="UP000241229">
    <property type="component" value="Unassembled WGS sequence"/>
</dbReference>
<evidence type="ECO:0000256" key="5">
    <source>
        <dbReference type="ARBA" id="ARBA00023315"/>
    </source>
</evidence>
<evidence type="ECO:0000256" key="10">
    <source>
        <dbReference type="ARBA" id="ARBA00047785"/>
    </source>
</evidence>
<comment type="function">
    <text evidence="9">Catalyzes the first step in the biosynthesis of ornithine lipids, which are phosphorus-free membrane lipids. Catalyzes the 3-hydroxyacyl-acyl carrier protein-dependent acylation of ornithine to form lyso-ornithine lipid (LOL).</text>
</comment>
<keyword evidence="5 11" id="KW-0012">Acyltransferase</keyword>
<evidence type="ECO:0000256" key="9">
    <source>
        <dbReference type="ARBA" id="ARBA00045724"/>
    </source>
</evidence>
<gene>
    <name evidence="11" type="ORF">C7I84_22645</name>
</gene>
<sequence length="283" mass="31240">MDVKGLVPGVEPGPGIAGRTLGRIGPLEARLARDDAEIAAAQEVRYSVFYEELGAGSNRLQVLDRRDADRFDAVCDHILVFDQSLPGPEHRRIVGTYRMLREEGAALAGGFYSEDEFDLGGLISRHPGKRFLELGRSCVLPAYRSKRTIETLWQAIWAYVLHHDIDVMAGCASFHGSLPATHAEALSFLARNCRATPEFDVSALPGRYVGMDLMPAEAINAKSAFSRMPPLIKGYLRLGARIGDGCVVDRDFETVDVFVVLPVKEIQQRYISYYTQEPGRLAA</sequence>
<reference evidence="11 12" key="1">
    <citation type="submission" date="2018-03" db="EMBL/GenBank/DDBJ databases">
        <title>The draft genome of Mesorhizobium sp. 6GN-30.</title>
        <authorList>
            <person name="Liu L."/>
            <person name="Li L."/>
            <person name="Wang T."/>
            <person name="Zhang X."/>
            <person name="Liang L."/>
        </authorList>
    </citation>
    <scope>NUCLEOTIDE SEQUENCE [LARGE SCALE GENOMIC DNA]</scope>
    <source>
        <strain evidence="11 12">6GN30</strain>
    </source>
</reference>
<keyword evidence="2" id="KW-0444">Lipid biosynthesis</keyword>
<keyword evidence="12" id="KW-1185">Reference proteome</keyword>
<accession>A0A2P7RZV5</accession>
<keyword evidence="3 11" id="KW-0808">Transferase</keyword>
<evidence type="ECO:0000256" key="3">
    <source>
        <dbReference type="ARBA" id="ARBA00022679"/>
    </source>
</evidence>
<comment type="similarity">
    <text evidence="6">Belongs to the acetyltransferase family. OlsB subfamily.</text>
</comment>
<evidence type="ECO:0000256" key="8">
    <source>
        <dbReference type="ARBA" id="ARBA00039866"/>
    </source>
</evidence>
<dbReference type="EMBL" id="PXYK01000026">
    <property type="protein sequence ID" value="PSJ55734.1"/>
    <property type="molecule type" value="Genomic_DNA"/>
</dbReference>
<protein>
    <recommendedName>
        <fullName evidence="8">L-ornithine N(alpha)-acyltransferase</fullName>
        <ecNumber evidence="7">2.3.2.30</ecNumber>
    </recommendedName>
</protein>
<dbReference type="PANTHER" id="PTHR37323">
    <property type="entry name" value="GCN5-RELATED N-ACETYLTRANSFERASE"/>
    <property type="match status" value="1"/>
</dbReference>
<dbReference type="PANTHER" id="PTHR37323:SF1">
    <property type="entry name" value="L-ORNITHINE N(ALPHA)-ACYLTRANSFERASE"/>
    <property type="match status" value="1"/>
</dbReference>
<evidence type="ECO:0000256" key="1">
    <source>
        <dbReference type="ARBA" id="ARBA00005189"/>
    </source>
</evidence>
<dbReference type="EC" id="2.3.2.30" evidence="7"/>
<dbReference type="GO" id="GO:0006629">
    <property type="term" value="P:lipid metabolic process"/>
    <property type="evidence" value="ECO:0007669"/>
    <property type="project" value="UniProtKB-KW"/>
</dbReference>
<dbReference type="InterPro" id="IPR052351">
    <property type="entry name" value="Ornithine_N-alpha-AT"/>
</dbReference>
<dbReference type="OrthoDB" id="9787072at2"/>
<evidence type="ECO:0000256" key="6">
    <source>
        <dbReference type="ARBA" id="ARBA00038095"/>
    </source>
</evidence>
<dbReference type="AlphaFoldDB" id="A0A2P7RZV5"/>
<dbReference type="RefSeq" id="WP_106774495.1">
    <property type="nucleotide sequence ID" value="NZ_PXYK01000026.1"/>
</dbReference>
<evidence type="ECO:0000256" key="7">
    <source>
        <dbReference type="ARBA" id="ARBA00039058"/>
    </source>
</evidence>
<comment type="catalytic activity">
    <reaction evidence="10">
        <text>a (3R)-hydroxyacyl-[ACP] + L-ornithine = a lyso-ornithine lipid + holo-[ACP] + H(+)</text>
        <dbReference type="Rhea" id="RHEA:20633"/>
        <dbReference type="Rhea" id="RHEA-COMP:9685"/>
        <dbReference type="Rhea" id="RHEA-COMP:9945"/>
        <dbReference type="ChEBI" id="CHEBI:15378"/>
        <dbReference type="ChEBI" id="CHEBI:46911"/>
        <dbReference type="ChEBI" id="CHEBI:64479"/>
        <dbReference type="ChEBI" id="CHEBI:78827"/>
        <dbReference type="ChEBI" id="CHEBI:138482"/>
        <dbReference type="EC" id="2.3.2.30"/>
    </reaction>
    <physiologicalReaction direction="left-to-right" evidence="10">
        <dbReference type="Rhea" id="RHEA:20634"/>
    </physiologicalReaction>
</comment>
<dbReference type="GO" id="GO:0043810">
    <property type="term" value="F:ornithine-acyl [acyl carrier protein] N-acyltransferase activity"/>
    <property type="evidence" value="ECO:0007669"/>
    <property type="project" value="UniProtKB-EC"/>
</dbReference>
<evidence type="ECO:0000256" key="2">
    <source>
        <dbReference type="ARBA" id="ARBA00022516"/>
    </source>
</evidence>
<dbReference type="Gene3D" id="3.40.630.30">
    <property type="match status" value="1"/>
</dbReference>
<organism evidence="11 12">
    <name type="scientific">Kumtagia ephedrae</name>
    <dbReference type="NCBI Taxonomy" id="2116701"/>
    <lineage>
        <taxon>Bacteria</taxon>
        <taxon>Pseudomonadati</taxon>
        <taxon>Pseudomonadota</taxon>
        <taxon>Alphaproteobacteria</taxon>
        <taxon>Hyphomicrobiales</taxon>
        <taxon>Phyllobacteriaceae</taxon>
        <taxon>Kumtagia</taxon>
    </lineage>
</organism>
<keyword evidence="4" id="KW-0443">Lipid metabolism</keyword>
<proteinExistence type="inferred from homology"/>
<evidence type="ECO:0000313" key="12">
    <source>
        <dbReference type="Proteomes" id="UP000241229"/>
    </source>
</evidence>
<name>A0A2P7RZV5_9HYPH</name>
<evidence type="ECO:0000313" key="11">
    <source>
        <dbReference type="EMBL" id="PSJ55734.1"/>
    </source>
</evidence>
<dbReference type="InterPro" id="IPR016181">
    <property type="entry name" value="Acyl_CoA_acyltransferase"/>
</dbReference>
<evidence type="ECO:0000256" key="4">
    <source>
        <dbReference type="ARBA" id="ARBA00023098"/>
    </source>
</evidence>
<comment type="caution">
    <text evidence="11">The sequence shown here is derived from an EMBL/GenBank/DDBJ whole genome shotgun (WGS) entry which is preliminary data.</text>
</comment>
<dbReference type="SUPFAM" id="SSF55729">
    <property type="entry name" value="Acyl-CoA N-acyltransferases (Nat)"/>
    <property type="match status" value="1"/>
</dbReference>
<dbReference type="Pfam" id="PF13444">
    <property type="entry name" value="Acetyltransf_5"/>
    <property type="match status" value="1"/>
</dbReference>
<comment type="pathway">
    <text evidence="1">Lipid metabolism.</text>
</comment>